<evidence type="ECO:0000313" key="1">
    <source>
        <dbReference type="EMBL" id="GAF91188.1"/>
    </source>
</evidence>
<feature type="non-terminal residue" evidence="1">
    <location>
        <position position="1"/>
    </location>
</feature>
<name>X0TCF0_9ZZZZ</name>
<dbReference type="EMBL" id="BARS01010226">
    <property type="protein sequence ID" value="GAF91188.1"/>
    <property type="molecule type" value="Genomic_DNA"/>
</dbReference>
<dbReference type="AlphaFoldDB" id="X0TCF0"/>
<organism evidence="1">
    <name type="scientific">marine sediment metagenome</name>
    <dbReference type="NCBI Taxonomy" id="412755"/>
    <lineage>
        <taxon>unclassified sequences</taxon>
        <taxon>metagenomes</taxon>
        <taxon>ecological metagenomes</taxon>
    </lineage>
</organism>
<proteinExistence type="predicted"/>
<gene>
    <name evidence="1" type="ORF">S01H1_19015</name>
</gene>
<protein>
    <submittedName>
        <fullName evidence="1">Uncharacterized protein</fullName>
    </submittedName>
</protein>
<comment type="caution">
    <text evidence="1">The sequence shown here is derived from an EMBL/GenBank/DDBJ whole genome shotgun (WGS) entry which is preliminary data.</text>
</comment>
<sequence>LPKCGYRVECILPRLYHSEDIYMRNNNRKKKTTDEDKRMVDNLVVTTIRVTNPDGKEIHKRDWEEFYESIIGTDRAELSEKTKFITGLDDIKGLNCPYCDGEYTGTIPMGPEFFRF</sequence>
<reference evidence="1" key="1">
    <citation type="journal article" date="2014" name="Front. Microbiol.">
        <title>High frequency of phylogenetically diverse reductive dehalogenase-homologous genes in deep subseafloor sedimentary metagenomes.</title>
        <authorList>
            <person name="Kawai M."/>
            <person name="Futagami T."/>
            <person name="Toyoda A."/>
            <person name="Takaki Y."/>
            <person name="Nishi S."/>
            <person name="Hori S."/>
            <person name="Arai W."/>
            <person name="Tsubouchi T."/>
            <person name="Morono Y."/>
            <person name="Uchiyama I."/>
            <person name="Ito T."/>
            <person name="Fujiyama A."/>
            <person name="Inagaki F."/>
            <person name="Takami H."/>
        </authorList>
    </citation>
    <scope>NUCLEOTIDE SEQUENCE</scope>
    <source>
        <strain evidence="1">Expedition CK06-06</strain>
    </source>
</reference>
<accession>X0TCF0</accession>